<feature type="transmembrane region" description="Helical" evidence="2">
    <location>
        <begin position="201"/>
        <end position="226"/>
    </location>
</feature>
<reference evidence="4" key="1">
    <citation type="submission" date="2021-11" db="EMBL/GenBank/DDBJ databases">
        <authorList>
            <person name="Herlambang A."/>
            <person name="Guo Y."/>
            <person name="Takashima Y."/>
            <person name="Nishizawa T."/>
        </authorList>
    </citation>
    <scope>NUCLEOTIDE SEQUENCE</scope>
    <source>
        <strain evidence="4">E1425</strain>
    </source>
</reference>
<feature type="compositionally biased region" description="Polar residues" evidence="1">
    <location>
        <begin position="59"/>
        <end position="79"/>
    </location>
</feature>
<keyword evidence="2" id="KW-0472">Membrane</keyword>
<accession>A0A9P3HLJ2</accession>
<feature type="compositionally biased region" description="Polar residues" evidence="1">
    <location>
        <begin position="104"/>
        <end position="139"/>
    </location>
</feature>
<comment type="caution">
    <text evidence="4">The sequence shown here is derived from an EMBL/GenBank/DDBJ whole genome shotgun (WGS) entry which is preliminary data.</text>
</comment>
<feature type="compositionally biased region" description="Polar residues" evidence="1">
    <location>
        <begin position="1"/>
        <end position="28"/>
    </location>
</feature>
<name>A0A9P3HLJ2_9FUNG</name>
<sequence length="395" mass="43222">MAYNNSPPATSRATKPLYSTQDSTNHISSPFDDDPVQNEYEKNQPYNNPYNPEYMPKSSYKSSSNGDYNQSSLHSTQEHALSPALSEKTLPAGAVAGTFAMQHLPTSQGNPRDTYNSDYYNQNYQGQHNPSSYYQQEPNYYNGYDEDRPSLSNDTAPMRPHSDMETSDGLTRSKSGVTRVKYQKEKSKYLPCFPCIRSTCGRFTCCICLVLLLVIIILAIVIVTVFKLPTVNYLGMQGDPLFQLGAGNTTFSVNLTAQIMVKNPNPLGFNFESIVATAYYPGFGPSLGGGTLKNVEFPAHSNRTINFPIAAAYDRQSDPHLTVINDILNKCGILGGQPATGLTLDYDLKLTIRVIFPIGIPINNQHVNFPCPANIGDIGSNIPGGLGSIVGEPGE</sequence>
<dbReference type="Proteomes" id="UP000827284">
    <property type="component" value="Unassembled WGS sequence"/>
</dbReference>
<dbReference type="InterPro" id="IPR055301">
    <property type="entry name" value="Lea14-like_2"/>
</dbReference>
<gene>
    <name evidence="4" type="ORF">EMPS_11271</name>
</gene>
<keyword evidence="5" id="KW-1185">Reference proteome</keyword>
<feature type="domain" description="Late embryogenesis abundant protein LEA-2 subgroup" evidence="3">
    <location>
        <begin position="260"/>
        <end position="361"/>
    </location>
</feature>
<evidence type="ECO:0000313" key="4">
    <source>
        <dbReference type="EMBL" id="GJJ78912.1"/>
    </source>
</evidence>
<evidence type="ECO:0000256" key="1">
    <source>
        <dbReference type="SAM" id="MobiDB-lite"/>
    </source>
</evidence>
<dbReference type="SUPFAM" id="SSF117070">
    <property type="entry name" value="LEA14-like"/>
    <property type="match status" value="1"/>
</dbReference>
<evidence type="ECO:0000256" key="2">
    <source>
        <dbReference type="SAM" id="Phobius"/>
    </source>
</evidence>
<evidence type="ECO:0000259" key="3">
    <source>
        <dbReference type="Pfam" id="PF03168"/>
    </source>
</evidence>
<dbReference type="PANTHER" id="PTHR31852">
    <property type="entry name" value="LATE EMBRYOGENESIS ABUNDANT (LEA) HYDROXYPROLINE-RICH GLYCOPROTEIN FAMILY"/>
    <property type="match status" value="1"/>
</dbReference>
<feature type="region of interest" description="Disordered" evidence="1">
    <location>
        <begin position="1"/>
        <end position="83"/>
    </location>
</feature>
<dbReference type="EMBL" id="BQFW01000015">
    <property type="protein sequence ID" value="GJJ78912.1"/>
    <property type="molecule type" value="Genomic_DNA"/>
</dbReference>
<dbReference type="InterPro" id="IPR004864">
    <property type="entry name" value="LEA_2"/>
</dbReference>
<dbReference type="Pfam" id="PF03168">
    <property type="entry name" value="LEA_2"/>
    <property type="match status" value="1"/>
</dbReference>
<feature type="region of interest" description="Disordered" evidence="1">
    <location>
        <begin position="103"/>
        <end position="179"/>
    </location>
</feature>
<organism evidence="4 5">
    <name type="scientific">Entomortierella parvispora</name>
    <dbReference type="NCBI Taxonomy" id="205924"/>
    <lineage>
        <taxon>Eukaryota</taxon>
        <taxon>Fungi</taxon>
        <taxon>Fungi incertae sedis</taxon>
        <taxon>Mucoromycota</taxon>
        <taxon>Mortierellomycotina</taxon>
        <taxon>Mortierellomycetes</taxon>
        <taxon>Mortierellales</taxon>
        <taxon>Mortierellaceae</taxon>
        <taxon>Entomortierella</taxon>
    </lineage>
</organism>
<proteinExistence type="predicted"/>
<dbReference type="OrthoDB" id="20273at2759"/>
<reference evidence="4" key="2">
    <citation type="journal article" date="2022" name="Microbiol. Resour. Announc.">
        <title>Whole-Genome Sequence of Entomortierella parvispora E1425, a Mucoromycotan Fungus Associated with Burkholderiaceae-Related Endosymbiotic Bacteria.</title>
        <authorList>
            <person name="Herlambang A."/>
            <person name="Guo Y."/>
            <person name="Takashima Y."/>
            <person name="Narisawa K."/>
            <person name="Ohta H."/>
            <person name="Nishizawa T."/>
        </authorList>
    </citation>
    <scope>NUCLEOTIDE SEQUENCE</scope>
    <source>
        <strain evidence="4">E1425</strain>
    </source>
</reference>
<protein>
    <recommendedName>
        <fullName evidence="3">Late embryogenesis abundant protein LEA-2 subgroup domain-containing protein</fullName>
    </recommendedName>
</protein>
<dbReference type="Gene3D" id="2.60.40.1820">
    <property type="match status" value="1"/>
</dbReference>
<feature type="compositionally biased region" description="Low complexity" evidence="1">
    <location>
        <begin position="43"/>
        <end position="57"/>
    </location>
</feature>
<keyword evidence="2" id="KW-1133">Transmembrane helix</keyword>
<evidence type="ECO:0000313" key="5">
    <source>
        <dbReference type="Proteomes" id="UP000827284"/>
    </source>
</evidence>
<dbReference type="AlphaFoldDB" id="A0A9P3HLJ2"/>
<keyword evidence="2" id="KW-0812">Transmembrane</keyword>